<dbReference type="AlphaFoldDB" id="A0A2S3Z962"/>
<keyword evidence="1" id="KW-1133">Transmembrane helix</keyword>
<dbReference type="Proteomes" id="UP000237340">
    <property type="component" value="Unassembled WGS sequence"/>
</dbReference>
<evidence type="ECO:0000256" key="1">
    <source>
        <dbReference type="SAM" id="Phobius"/>
    </source>
</evidence>
<feature type="transmembrane region" description="Helical" evidence="1">
    <location>
        <begin position="16"/>
        <end position="37"/>
    </location>
</feature>
<proteinExistence type="predicted"/>
<feature type="transmembrane region" description="Helical" evidence="1">
    <location>
        <begin position="57"/>
        <end position="74"/>
    </location>
</feature>
<keyword evidence="3" id="KW-1185">Reference proteome</keyword>
<keyword evidence="1" id="KW-0812">Transmembrane</keyword>
<dbReference type="EMBL" id="PPXD01000028">
    <property type="protein sequence ID" value="POH62095.1"/>
    <property type="molecule type" value="Genomic_DNA"/>
</dbReference>
<feature type="transmembrane region" description="Helical" evidence="1">
    <location>
        <begin position="145"/>
        <end position="162"/>
    </location>
</feature>
<name>A0A2S3Z962_9MICO</name>
<organism evidence="2 3">
    <name type="scientific">Cryobacterium zongtaii</name>
    <dbReference type="NCBI Taxonomy" id="1259217"/>
    <lineage>
        <taxon>Bacteria</taxon>
        <taxon>Bacillati</taxon>
        <taxon>Actinomycetota</taxon>
        <taxon>Actinomycetes</taxon>
        <taxon>Micrococcales</taxon>
        <taxon>Microbacteriaceae</taxon>
        <taxon>Cryobacterium</taxon>
    </lineage>
</organism>
<dbReference type="RefSeq" id="WP_103461960.1">
    <property type="nucleotide sequence ID" value="NZ_PPXD01000028.1"/>
</dbReference>
<gene>
    <name evidence="2" type="ORF">C3B61_18535</name>
</gene>
<evidence type="ECO:0000313" key="3">
    <source>
        <dbReference type="Proteomes" id="UP000237340"/>
    </source>
</evidence>
<evidence type="ECO:0008006" key="4">
    <source>
        <dbReference type="Google" id="ProtNLM"/>
    </source>
</evidence>
<reference evidence="2 3" key="1">
    <citation type="submission" date="2018-01" db="EMBL/GenBank/DDBJ databases">
        <title>Cryobacterium sp. nov., from glaciers in China.</title>
        <authorList>
            <person name="Liu Q."/>
            <person name="Xin Y.-H."/>
        </authorList>
    </citation>
    <scope>NUCLEOTIDE SEQUENCE [LARGE SCALE GENOMIC DNA]</scope>
    <source>
        <strain evidence="2 3">TMN-42</strain>
    </source>
</reference>
<comment type="caution">
    <text evidence="2">The sequence shown here is derived from an EMBL/GenBank/DDBJ whole genome shotgun (WGS) entry which is preliminary data.</text>
</comment>
<protein>
    <recommendedName>
        <fullName evidence="4">DUF4149 domain-containing protein</fullName>
    </recommendedName>
</protein>
<keyword evidence="1" id="KW-0472">Membrane</keyword>
<evidence type="ECO:0000313" key="2">
    <source>
        <dbReference type="EMBL" id="POH62095.1"/>
    </source>
</evidence>
<accession>A0A2S3Z962</accession>
<sequence>MSQRNTLVRSLHDVGLAAWFGGSLMGAVGLNSAAASVSSPRERLAVSSVGWKHWAPVQWAAMAAHGLGGVGLILGNTERLAAQKEGRVNTGVKLALTLAAIGTSVYSGVLGMKMGANSGEAVEGTTEPSEVTSDELASAQNQQRILQWVTPVVTLILIVLGAQQGEQQRPVPSAKASWFQRAIRR</sequence>
<feature type="transmembrane region" description="Helical" evidence="1">
    <location>
        <begin position="94"/>
        <end position="112"/>
    </location>
</feature>